<accession>A0A848L1R5</accession>
<organism evidence="3 4">
    <name type="scientific">Gordonia asplenii</name>
    <dbReference type="NCBI Taxonomy" id="2725283"/>
    <lineage>
        <taxon>Bacteria</taxon>
        <taxon>Bacillati</taxon>
        <taxon>Actinomycetota</taxon>
        <taxon>Actinomycetes</taxon>
        <taxon>Mycobacteriales</taxon>
        <taxon>Gordoniaceae</taxon>
        <taxon>Gordonia</taxon>
    </lineage>
</organism>
<proteinExistence type="inferred from homology"/>
<protein>
    <submittedName>
        <fullName evidence="3">Acyl-CoA thioesterase</fullName>
    </submittedName>
</protein>
<dbReference type="Gene3D" id="3.10.129.10">
    <property type="entry name" value="Hotdog Thioesterase"/>
    <property type="match status" value="1"/>
</dbReference>
<dbReference type="Pfam" id="PF13279">
    <property type="entry name" value="4HBT_2"/>
    <property type="match status" value="1"/>
</dbReference>
<evidence type="ECO:0000313" key="3">
    <source>
        <dbReference type="EMBL" id="NMO04814.1"/>
    </source>
</evidence>
<dbReference type="PANTHER" id="PTHR31793:SF27">
    <property type="entry name" value="NOVEL THIOESTERASE SUPERFAMILY DOMAIN AND SAPOSIN A-TYPE DOMAIN CONTAINING PROTEIN (0610012H03RIK)"/>
    <property type="match status" value="1"/>
</dbReference>
<dbReference type="InterPro" id="IPR050563">
    <property type="entry name" value="4-hydroxybenzoyl-CoA_TE"/>
</dbReference>
<comment type="caution">
    <text evidence="3">The sequence shown here is derived from an EMBL/GenBank/DDBJ whole genome shotgun (WGS) entry which is preliminary data.</text>
</comment>
<dbReference type="PANTHER" id="PTHR31793">
    <property type="entry name" value="4-HYDROXYBENZOYL-COA THIOESTERASE FAMILY MEMBER"/>
    <property type="match status" value="1"/>
</dbReference>
<evidence type="ECO:0000256" key="1">
    <source>
        <dbReference type="ARBA" id="ARBA00005953"/>
    </source>
</evidence>
<comment type="similarity">
    <text evidence="1">Belongs to the 4-hydroxybenzoyl-CoA thioesterase family.</text>
</comment>
<dbReference type="RefSeq" id="WP_170197321.1">
    <property type="nucleotide sequence ID" value="NZ_JABBNB010000042.1"/>
</dbReference>
<keyword evidence="2" id="KW-0378">Hydrolase</keyword>
<dbReference type="SUPFAM" id="SSF54637">
    <property type="entry name" value="Thioesterase/thiol ester dehydrase-isomerase"/>
    <property type="match status" value="1"/>
</dbReference>
<evidence type="ECO:0000256" key="2">
    <source>
        <dbReference type="ARBA" id="ARBA00022801"/>
    </source>
</evidence>
<dbReference type="InterPro" id="IPR029069">
    <property type="entry name" value="HotDog_dom_sf"/>
</dbReference>
<keyword evidence="4" id="KW-1185">Reference proteome</keyword>
<name>A0A848L1R5_9ACTN</name>
<dbReference type="GO" id="GO:0047617">
    <property type="term" value="F:fatty acyl-CoA hydrolase activity"/>
    <property type="evidence" value="ECO:0007669"/>
    <property type="project" value="TreeGrafter"/>
</dbReference>
<dbReference type="AlphaFoldDB" id="A0A848L1R5"/>
<reference evidence="3 4" key="1">
    <citation type="submission" date="2020-04" db="EMBL/GenBank/DDBJ databases">
        <title>Gordonia sp. nov. TBRC 11910.</title>
        <authorList>
            <person name="Suriyachadkun C."/>
        </authorList>
    </citation>
    <scope>NUCLEOTIDE SEQUENCE [LARGE SCALE GENOMIC DNA]</scope>
    <source>
        <strain evidence="3 4">TBRC 11910</strain>
    </source>
</reference>
<gene>
    <name evidence="3" type="ORF">HH308_26675</name>
</gene>
<evidence type="ECO:0000313" key="4">
    <source>
        <dbReference type="Proteomes" id="UP000550729"/>
    </source>
</evidence>
<sequence>MPVVYSHRVRYHETDQQRFLFNAHYLMIADIALTEYYRMIGCPYPDVVDRGFDPSVVKAEISFQRPTYFDDILDVDVTCTRVGTSSFDFRFTMTRGDATVAVIEMVYVNVDIAAEKSTPIPADVAAALRGA</sequence>
<dbReference type="Proteomes" id="UP000550729">
    <property type="component" value="Unassembled WGS sequence"/>
</dbReference>
<dbReference type="CDD" id="cd00586">
    <property type="entry name" value="4HBT"/>
    <property type="match status" value="1"/>
</dbReference>
<dbReference type="EMBL" id="JABBNB010000042">
    <property type="protein sequence ID" value="NMO04814.1"/>
    <property type="molecule type" value="Genomic_DNA"/>
</dbReference>